<evidence type="ECO:0000313" key="3">
    <source>
        <dbReference type="Proteomes" id="UP000887116"/>
    </source>
</evidence>
<dbReference type="GO" id="GO:0043409">
    <property type="term" value="P:negative regulation of MAPK cascade"/>
    <property type="evidence" value="ECO:0007669"/>
    <property type="project" value="TreeGrafter"/>
</dbReference>
<dbReference type="Gene3D" id="3.90.190.10">
    <property type="entry name" value="Protein tyrosine phosphatase superfamily"/>
    <property type="match status" value="1"/>
</dbReference>
<dbReference type="InterPro" id="IPR029021">
    <property type="entry name" value="Prot-tyrosine_phosphatase-like"/>
</dbReference>
<keyword evidence="3" id="KW-1185">Reference proteome</keyword>
<dbReference type="EMBL" id="BMAO01004825">
    <property type="protein sequence ID" value="GFQ97305.1"/>
    <property type="molecule type" value="Genomic_DNA"/>
</dbReference>
<gene>
    <name evidence="2" type="primary">dupd1</name>
    <name evidence="2" type="ORF">TNCT_440481</name>
</gene>
<dbReference type="GO" id="GO:0008138">
    <property type="term" value="F:protein tyrosine/serine/threonine phosphatase activity"/>
    <property type="evidence" value="ECO:0007669"/>
    <property type="project" value="InterPro"/>
</dbReference>
<dbReference type="GO" id="GO:0005737">
    <property type="term" value="C:cytoplasm"/>
    <property type="evidence" value="ECO:0007669"/>
    <property type="project" value="TreeGrafter"/>
</dbReference>
<dbReference type="SMART" id="SM00195">
    <property type="entry name" value="DSPc"/>
    <property type="match status" value="1"/>
</dbReference>
<reference evidence="2" key="1">
    <citation type="submission" date="2020-07" db="EMBL/GenBank/DDBJ databases">
        <title>Multicomponent nature underlies the extraordinary mechanical properties of spider dragline silk.</title>
        <authorList>
            <person name="Kono N."/>
            <person name="Nakamura H."/>
            <person name="Mori M."/>
            <person name="Yoshida Y."/>
            <person name="Ohtoshi R."/>
            <person name="Malay A.D."/>
            <person name="Moran D.A.P."/>
            <person name="Tomita M."/>
            <person name="Numata K."/>
            <person name="Arakawa K."/>
        </authorList>
    </citation>
    <scope>NUCLEOTIDE SEQUENCE</scope>
</reference>
<comment type="caution">
    <text evidence="2">The sequence shown here is derived from an EMBL/GenBank/DDBJ whole genome shotgun (WGS) entry which is preliminary data.</text>
</comment>
<dbReference type="Pfam" id="PF00782">
    <property type="entry name" value="DSPc"/>
    <property type="match status" value="1"/>
</dbReference>
<organism evidence="2 3">
    <name type="scientific">Trichonephila clavata</name>
    <name type="common">Joro spider</name>
    <name type="synonym">Nephila clavata</name>
    <dbReference type="NCBI Taxonomy" id="2740835"/>
    <lineage>
        <taxon>Eukaryota</taxon>
        <taxon>Metazoa</taxon>
        <taxon>Ecdysozoa</taxon>
        <taxon>Arthropoda</taxon>
        <taxon>Chelicerata</taxon>
        <taxon>Arachnida</taxon>
        <taxon>Araneae</taxon>
        <taxon>Araneomorphae</taxon>
        <taxon>Entelegynae</taxon>
        <taxon>Araneoidea</taxon>
        <taxon>Nephilidae</taxon>
        <taxon>Trichonephila</taxon>
    </lineage>
</organism>
<dbReference type="InterPro" id="IPR020405">
    <property type="entry name" value="Atypical_DUSP_subfamA"/>
</dbReference>
<dbReference type="InterPro" id="IPR020422">
    <property type="entry name" value="TYR_PHOSPHATASE_DUAL_dom"/>
</dbReference>
<dbReference type="AlphaFoldDB" id="A0A8X6J977"/>
<dbReference type="Proteomes" id="UP000887116">
    <property type="component" value="Unassembled WGS sequence"/>
</dbReference>
<dbReference type="InterPro" id="IPR000340">
    <property type="entry name" value="Dual-sp_phosphatase_cat-dom"/>
</dbReference>
<dbReference type="PANTHER" id="PTHR45682">
    <property type="entry name" value="AGAP008228-PA"/>
    <property type="match status" value="1"/>
</dbReference>
<evidence type="ECO:0000313" key="2">
    <source>
        <dbReference type="EMBL" id="GFQ97305.1"/>
    </source>
</evidence>
<dbReference type="GO" id="GO:0033549">
    <property type="term" value="F:MAP kinase phosphatase activity"/>
    <property type="evidence" value="ECO:0007669"/>
    <property type="project" value="TreeGrafter"/>
</dbReference>
<dbReference type="SUPFAM" id="SSF52799">
    <property type="entry name" value="(Phosphotyrosine protein) phosphatases II"/>
    <property type="match status" value="1"/>
</dbReference>
<dbReference type="OrthoDB" id="6422366at2759"/>
<protein>
    <submittedName>
        <fullName evidence="2">Dual specificity phosphatase DUPD1</fullName>
    </submittedName>
</protein>
<name>A0A8X6J977_TRICU</name>
<feature type="domain" description="Tyrosine-protein phosphatase" evidence="1">
    <location>
        <begin position="498"/>
        <end position="658"/>
    </location>
</feature>
<dbReference type="PANTHER" id="PTHR45682:SF1">
    <property type="entry name" value="DUAL SPECIFICITY PROTEIN PHOSPHATASE 3"/>
    <property type="match status" value="1"/>
</dbReference>
<sequence length="766" mass="90134">MAFCDRVRDVAIQEAPNYASTCEIYSFHLKNTKAFAILEEKEPLTFEEEIKFSEILIKHVSIQSTTGEVTIYKTFPSLPEIRKMFEQKIMSYYLSLKNKARMKVIRIIYGMSIPPAVKSVSIEATPEDFEAMEELFKEVVFDAVSTPKIHSDVKQELIEEPVDAYSQEDTSEMSVLKVDEIYHKDAAIQASLDDSFMLKKIDIEEIQETVRDKDAEHKMIEEQSSEEKTKIHKLKLKYDEKHRREIEKPETIQPRKTVLGTKDLELLKQFLLEKDVWDVVFWQLYKDLDDKSVKMKSISQRHYTLLTEEVSLSDHWVDSFITDLVKKFSKKTQDMLTIFKAQIQLRDQSMELYWELISPPAVRKLLPNTTFDTWEAYFHNYQNVEVKNESFVNILESESLEAVKKEVHEKLFSVFQHVNDIRNSRKEKQTTFQVRDSAVDLRLVQKDVLEVVSALHRQLCEKVRKITDVVQLRYLPYNDWIKAGELLNHDGTIYRYSELQEVFPRLWIGDFSAIRTSCRLRGIKFQIVLGNCKKCFTDFHDKCSTLMPRPYIYKTPVFTANGNLHQMNVEAIDKATFPIFQYFRSTCDYIDKSLSSSEEANVAVISRQGRSRSVAIVLAYLMFKRNLTLREAVRQIKQKRAIRLNLGFLIQLVQFDRKVHRERKKPVTVRMKNVFEIRKKDSSESFWFREEQTVEKPSKSYVFLDDRFSRPDLRLGLNTNVFLHSPLSAPGPHFYTDIEHSILETPLYEMEPFNDMIKRALRWDEN</sequence>
<proteinExistence type="predicted"/>
<evidence type="ECO:0000259" key="1">
    <source>
        <dbReference type="SMART" id="SM00195"/>
    </source>
</evidence>
<accession>A0A8X6J977</accession>